<keyword evidence="3 4" id="KW-0819">tRNA processing</keyword>
<evidence type="ECO:0000256" key="2">
    <source>
        <dbReference type="ARBA" id="ARBA00022679"/>
    </source>
</evidence>
<sequence>MPFKFIKNSDGTGVLTTDHGEVQTPVFMPVGTAATVKALDGEDIRTTKAEIVLANTYHLFLRPGEKTVSEMGGVQKFMNWNGPMLTDSGGFQVFSLGLGAKGETLSKIDEDGVTFKSHLDGQVHRFTPEKSMDIQRDLGADIIMAFDECTPDKIEKKYVREALDRTHRWAERCLKRWEENGKKSAQGADQALFGIIQGSTDRDMREEAAKFISSMPFGGVALGGETIGYNMEATQEVIGWVKHLLPKDKPIYTMGLGRDPQNIVDIIKCGIDMFDCVAPTRLARNGALYHGELLGENFESEFSNGRLNISNAQFIKDKSLIMEGCDCFTCQSGYTRGYLNHLYKSKELTYYRLASIHNVRFMVRLVEQMRGKMRKNSRNQELGNSR</sequence>
<name>A0A0G1J814_9BACT</name>
<feature type="binding site" evidence="4">
    <location>
        <position position="330"/>
    </location>
    <ligand>
        <name>Zn(2+)</name>
        <dbReference type="ChEBI" id="CHEBI:29105"/>
    </ligand>
</feature>
<dbReference type="SUPFAM" id="SSF51713">
    <property type="entry name" value="tRNA-guanine transglycosylase"/>
    <property type="match status" value="1"/>
</dbReference>
<dbReference type="AlphaFoldDB" id="A0A0G1J814"/>
<organism evidence="6 7">
    <name type="scientific">Candidatus Woesebacteria bacterium GW2011_GWA2_44_33</name>
    <dbReference type="NCBI Taxonomy" id="1618564"/>
    <lineage>
        <taxon>Bacteria</taxon>
        <taxon>Candidatus Woeseibacteriota</taxon>
    </lineage>
</organism>
<feature type="binding site" evidence="4">
    <location>
        <begin position="87"/>
        <end position="91"/>
    </location>
    <ligand>
        <name>substrate</name>
    </ligand>
</feature>
<feature type="domain" description="tRNA-guanine(15) transglycosylase-like" evidence="5">
    <location>
        <begin position="12"/>
        <end position="377"/>
    </location>
</feature>
<comment type="function">
    <text evidence="4">Catalyzes the base-exchange of a guanine (G) residue with the queuine precursor 7-aminomethyl-7-deazaguanine (PreQ1) at position 34 (anticodon wobble position) in tRNAs with GU(N) anticodons (tRNA-Asp, -Asn, -His and -Tyr). Catalysis occurs through a double-displacement mechanism. The nucleophile active site attacks the C1' of nucleotide 34 to detach the guanine base from the RNA, forming a covalent enzyme-RNA intermediate. The proton acceptor active site deprotonates the incoming PreQ1, allowing a nucleophilic attack on the C1' of the ribose to form the product. After dissociation, two additional enzymatic reactions on the tRNA convert PreQ1 to queuine (Q), resulting in the hypermodified nucleoside queuosine (7-(((4,5-cis-dihydroxy-2-cyclopenten-1-yl)amino)methyl)-7-deazaguanosine).</text>
</comment>
<keyword evidence="1 4" id="KW-0328">Glycosyltransferase</keyword>
<dbReference type="NCBIfam" id="TIGR00449">
    <property type="entry name" value="tgt_general"/>
    <property type="match status" value="1"/>
</dbReference>
<feature type="binding site" evidence="4">
    <location>
        <position position="224"/>
    </location>
    <ligand>
        <name>substrate</name>
    </ligand>
</feature>
<dbReference type="GO" id="GO:0046872">
    <property type="term" value="F:metal ion binding"/>
    <property type="evidence" value="ECO:0007669"/>
    <property type="project" value="UniProtKB-KW"/>
</dbReference>
<feature type="binding site" evidence="4">
    <location>
        <position position="147"/>
    </location>
    <ligand>
        <name>substrate</name>
    </ligand>
</feature>
<protein>
    <recommendedName>
        <fullName evidence="4">Queuine tRNA-ribosyltransferase</fullName>
        <ecNumber evidence="4">2.4.2.29</ecNumber>
    </recommendedName>
    <alternativeName>
        <fullName evidence="4">Guanine insertion enzyme</fullName>
    </alternativeName>
    <alternativeName>
        <fullName evidence="4">tRNA-guanine transglycosylase</fullName>
    </alternativeName>
</protein>
<dbReference type="GO" id="GO:0008616">
    <property type="term" value="P:tRNA queuosine(34) biosynthetic process"/>
    <property type="evidence" value="ECO:0007669"/>
    <property type="project" value="UniProtKB-UniRule"/>
</dbReference>
<dbReference type="GO" id="GO:0008479">
    <property type="term" value="F:tRNA-guanosine(34) queuine transglycosylase activity"/>
    <property type="evidence" value="ECO:0007669"/>
    <property type="project" value="UniProtKB-UniRule"/>
</dbReference>
<dbReference type="HAMAP" id="MF_00168">
    <property type="entry name" value="Q_tRNA_Tgt"/>
    <property type="match status" value="1"/>
</dbReference>
<dbReference type="InterPro" id="IPR002616">
    <property type="entry name" value="tRNA_ribo_trans-like"/>
</dbReference>
<feature type="binding site" evidence="4">
    <location>
        <position position="327"/>
    </location>
    <ligand>
        <name>Zn(2+)</name>
        <dbReference type="ChEBI" id="CHEBI:29105"/>
    </ligand>
</feature>
<dbReference type="EC" id="2.4.2.29" evidence="4"/>
<comment type="pathway">
    <text evidence="4">tRNA modification; tRNA-queuosine biosynthesis.</text>
</comment>
<dbReference type="Gene3D" id="3.20.20.105">
    <property type="entry name" value="Queuine tRNA-ribosyltransferase-like"/>
    <property type="match status" value="1"/>
</dbReference>
<evidence type="ECO:0000259" key="5">
    <source>
        <dbReference type="Pfam" id="PF01702"/>
    </source>
</evidence>
<keyword evidence="4" id="KW-0479">Metal-binding</keyword>
<comment type="similarity">
    <text evidence="4">Belongs to the queuine tRNA-ribosyltransferase family.</text>
</comment>
<comment type="caution">
    <text evidence="6">The sequence shown here is derived from an EMBL/GenBank/DDBJ whole genome shotgun (WGS) entry which is preliminary data.</text>
</comment>
<dbReference type="InterPro" id="IPR050076">
    <property type="entry name" value="ArchSynthase1/Queuine_TRR"/>
</dbReference>
<dbReference type="UniPathway" id="UPA00392"/>
<dbReference type="NCBIfam" id="TIGR00430">
    <property type="entry name" value="Q_tRNA_tgt"/>
    <property type="match status" value="1"/>
</dbReference>
<dbReference type="Pfam" id="PF01702">
    <property type="entry name" value="TGT"/>
    <property type="match status" value="1"/>
</dbReference>
<dbReference type="EMBL" id="LCIY01000005">
    <property type="protein sequence ID" value="KKT67513.1"/>
    <property type="molecule type" value="Genomic_DNA"/>
</dbReference>
<dbReference type="GO" id="GO:0005829">
    <property type="term" value="C:cytosol"/>
    <property type="evidence" value="ECO:0007669"/>
    <property type="project" value="TreeGrafter"/>
</dbReference>
<comment type="caution">
    <text evidence="4">Lacks conserved residue(s) required for the propagation of feature annotation.</text>
</comment>
<dbReference type="PANTHER" id="PTHR46499:SF1">
    <property type="entry name" value="QUEUINE TRNA-RIBOSYLTRANSFERASE"/>
    <property type="match status" value="1"/>
</dbReference>
<dbReference type="Proteomes" id="UP000034826">
    <property type="component" value="Unassembled WGS sequence"/>
</dbReference>
<dbReference type="PATRIC" id="fig|1618564.3.peg.207"/>
<evidence type="ECO:0000256" key="3">
    <source>
        <dbReference type="ARBA" id="ARBA00022694"/>
    </source>
</evidence>
<feature type="binding site" evidence="4">
    <location>
        <position position="357"/>
    </location>
    <ligand>
        <name>Zn(2+)</name>
        <dbReference type="ChEBI" id="CHEBI:29105"/>
    </ligand>
</feature>
<dbReference type="InterPro" id="IPR004803">
    <property type="entry name" value="TGT"/>
</dbReference>
<comment type="catalytic activity">
    <reaction evidence="4">
        <text>7-aminomethyl-7-carbaguanine + guanosine(34) in tRNA = 7-aminomethyl-7-carbaguanosine(34) in tRNA + guanine</text>
        <dbReference type="Rhea" id="RHEA:24104"/>
        <dbReference type="Rhea" id="RHEA-COMP:10341"/>
        <dbReference type="Rhea" id="RHEA-COMP:10342"/>
        <dbReference type="ChEBI" id="CHEBI:16235"/>
        <dbReference type="ChEBI" id="CHEBI:58703"/>
        <dbReference type="ChEBI" id="CHEBI:74269"/>
        <dbReference type="ChEBI" id="CHEBI:82833"/>
        <dbReference type="EC" id="2.4.2.29"/>
    </reaction>
</comment>
<dbReference type="InterPro" id="IPR036511">
    <property type="entry name" value="TGT-like_sf"/>
</dbReference>
<feature type="region of interest" description="RNA binding; important for wobble base 34 recognition" evidence="4">
    <location>
        <begin position="280"/>
        <end position="284"/>
    </location>
</feature>
<evidence type="ECO:0000256" key="4">
    <source>
        <dbReference type="HAMAP-Rule" id="MF_00168"/>
    </source>
</evidence>
<comment type="cofactor">
    <cofactor evidence="4">
        <name>Zn(2+)</name>
        <dbReference type="ChEBI" id="CHEBI:29105"/>
    </cofactor>
    <text evidence="4">Binds 1 zinc ion per subunit.</text>
</comment>
<gene>
    <name evidence="4" type="primary">tgt</name>
    <name evidence="6" type="ORF">UW60_C0005G0027</name>
</gene>
<feature type="active site" description="Proton acceptor" evidence="4">
    <location>
        <position position="87"/>
    </location>
</feature>
<proteinExistence type="inferred from homology"/>
<keyword evidence="2 4" id="KW-0808">Transferase</keyword>
<dbReference type="PANTHER" id="PTHR46499">
    <property type="entry name" value="QUEUINE TRNA-RIBOSYLTRANSFERASE"/>
    <property type="match status" value="1"/>
</dbReference>
<feature type="binding site" evidence="4">
    <location>
        <position position="325"/>
    </location>
    <ligand>
        <name>Zn(2+)</name>
        <dbReference type="ChEBI" id="CHEBI:29105"/>
    </ligand>
</feature>
<evidence type="ECO:0000313" key="7">
    <source>
        <dbReference type="Proteomes" id="UP000034826"/>
    </source>
</evidence>
<evidence type="ECO:0000313" key="6">
    <source>
        <dbReference type="EMBL" id="KKT67513.1"/>
    </source>
</evidence>
<keyword evidence="4" id="KW-0862">Zinc</keyword>
<feature type="active site" description="Nucleophile" evidence="4">
    <location>
        <position position="275"/>
    </location>
</feature>
<accession>A0A0G1J814</accession>
<comment type="subunit">
    <text evidence="4">Homodimer. Within each dimer, one monomer is responsible for RNA recognition and catalysis, while the other monomer binds to the replacement base PreQ1.</text>
</comment>
<reference evidence="6 7" key="1">
    <citation type="journal article" date="2015" name="Nature">
        <title>rRNA introns, odd ribosomes, and small enigmatic genomes across a large radiation of phyla.</title>
        <authorList>
            <person name="Brown C.T."/>
            <person name="Hug L.A."/>
            <person name="Thomas B.C."/>
            <person name="Sharon I."/>
            <person name="Castelle C.J."/>
            <person name="Singh A."/>
            <person name="Wilkins M.J."/>
            <person name="Williams K.H."/>
            <person name="Banfield J.F."/>
        </authorList>
    </citation>
    <scope>NUCLEOTIDE SEQUENCE [LARGE SCALE GENOMIC DNA]</scope>
</reference>
<evidence type="ECO:0000256" key="1">
    <source>
        <dbReference type="ARBA" id="ARBA00022676"/>
    </source>
</evidence>
<feature type="binding site" evidence="4">
    <location>
        <position position="197"/>
    </location>
    <ligand>
        <name>substrate</name>
    </ligand>
</feature>
<keyword evidence="4" id="KW-0671">Queuosine biosynthesis</keyword>